<dbReference type="PANTHER" id="PTHR22881">
    <property type="entry name" value="BROMODOMAIN CONTAINING PROTEIN"/>
    <property type="match status" value="1"/>
</dbReference>
<feature type="compositionally biased region" description="Gly residues" evidence="3">
    <location>
        <begin position="682"/>
        <end position="693"/>
    </location>
</feature>
<sequence>MKNGKGKGKGGSRPGSDVVYPDFLSAIKGKGNEIVDKLSRADVYNIFAEPVDPNEVVGYLTIIKSPMDLGTVRQKLESGKYSSLDNLEADVDLIWSNCCTFNPPSTVFFKNAVKLRTQSEKYFRAVRDYFAKNQIPTSTGEGESSDSDKGQREGKNKQAKSSASNDVKRGRKPGFVKKETPGLESAAFAKEKIREKRVPTATLIESHHLNQIPRAKFDVQDPLWKELGARPRGNPCRPMASITSVRMKDYATSLMFFANPGGTLARRAVTDLVGAERKPQQVATSKKLEMPKKVTQACPKEVDELIRRSNLIMTSSMTANGDSLNEKRTFLRYLGAGLGPVVERIELSELDFTTPYGVDARSLSNTLESLTSEGFDAKILKELLDFYKAMPVKEKPAANPGSVTTGAQRAVEQAADQSRRRNQPEQVAQRSPQFLNAAQGSARWPADKSKQGMTVMAGGARTFSSAANNSRPGIGDRASVNQTAALKKMEAKIPATGGLRQLPAQGMNVQQSRRVHGLGPRQQLPGRAKQSIQPAGAALQDPTGHHQGFQISPEQVQRIQKMANLQPQKHVKQPMNSQMQRPQEPLQSMPLPSATQPGKANMGSSGTQTPNPSPMQMKPQFTHNQMIAPNRTTEGIAPDSMAFQIPYGNADAQQLQFANIGSVPGRAGATSNSMMFQLPGEQGPGQGGQGIAPGGRQQQTLPTNANKLPGNRGQPRGNDFPGQKRKARGGIQQNVQGTYPLNQPRKQGAIVDQRRQSSVAKELLLPSPQGGLAEQTMSANALSAEAQQLLATFQTTSGKKERNQAASLHQTGNRQGVQNPHAKPFFLPNQGMMRNPTSNLGQGQLGDRLADPLDELLNQVREDPAGDGAFSQNAPGDVRSALMHSEAQGFNTNMPMPYQQQSSTSLPANPSYPGMQLNVDDLLRSGDPLDNSYQTSAAQLDAIAKAKQDLDELNTLDYF</sequence>
<evidence type="ECO:0000313" key="8">
    <source>
        <dbReference type="EMBL" id="CAE0040794.1"/>
    </source>
</evidence>
<dbReference type="Gene3D" id="1.20.920.10">
    <property type="entry name" value="Bromodomain-like"/>
    <property type="match status" value="1"/>
</dbReference>
<dbReference type="AlphaFoldDB" id="A0A7S3E9V9"/>
<feature type="region of interest" description="Disordered" evidence="3">
    <location>
        <begin position="567"/>
        <end position="618"/>
    </location>
</feature>
<evidence type="ECO:0000313" key="7">
    <source>
        <dbReference type="EMBL" id="CAE0040793.1"/>
    </source>
</evidence>
<dbReference type="PRINTS" id="PR00503">
    <property type="entry name" value="BROMODOMAIN"/>
</dbReference>
<feature type="region of interest" description="Disordered" evidence="3">
    <location>
        <begin position="394"/>
        <end position="448"/>
    </location>
</feature>
<reference evidence="9" key="1">
    <citation type="submission" date="2021-01" db="EMBL/GenBank/DDBJ databases">
        <authorList>
            <person name="Corre E."/>
            <person name="Pelletier E."/>
            <person name="Niang G."/>
            <person name="Scheremetjew M."/>
            <person name="Finn R."/>
            <person name="Kale V."/>
            <person name="Holt S."/>
            <person name="Cochrane G."/>
            <person name="Meng A."/>
            <person name="Brown T."/>
            <person name="Cohen L."/>
        </authorList>
    </citation>
    <scope>NUCLEOTIDE SEQUENCE</scope>
    <source>
        <strain evidence="9">CCMP 769</strain>
    </source>
</reference>
<feature type="region of interest" description="Disordered" evidence="3">
    <location>
        <begin position="679"/>
        <end position="729"/>
    </location>
</feature>
<evidence type="ECO:0000256" key="1">
    <source>
        <dbReference type="ARBA" id="ARBA00023117"/>
    </source>
</evidence>
<dbReference type="EMBL" id="HBHW01011376">
    <property type="protein sequence ID" value="CAE0040790.1"/>
    <property type="molecule type" value="Transcribed_RNA"/>
</dbReference>
<gene>
    <name evidence="5" type="ORF">RMAR00112_LOCUS8754</name>
    <name evidence="6" type="ORF">RMAR00112_LOCUS8756</name>
    <name evidence="7" type="ORF">RMAR00112_LOCUS8757</name>
    <name evidence="8" type="ORF">RMAR00112_LOCUS8758</name>
    <name evidence="9" type="ORF">RMAR00112_LOCUS8759</name>
</gene>
<evidence type="ECO:0000256" key="3">
    <source>
        <dbReference type="SAM" id="MobiDB-lite"/>
    </source>
</evidence>
<dbReference type="PROSITE" id="PS00633">
    <property type="entry name" value="BROMODOMAIN_1"/>
    <property type="match status" value="1"/>
</dbReference>
<feature type="region of interest" description="Disordered" evidence="3">
    <location>
        <begin position="514"/>
        <end position="548"/>
    </location>
</feature>
<dbReference type="InterPro" id="IPR001487">
    <property type="entry name" value="Bromodomain"/>
</dbReference>
<feature type="domain" description="Bromo" evidence="4">
    <location>
        <begin position="39"/>
        <end position="109"/>
    </location>
</feature>
<dbReference type="PROSITE" id="PS50014">
    <property type="entry name" value="BROMODOMAIN_2"/>
    <property type="match status" value="1"/>
</dbReference>
<dbReference type="CDD" id="cd04369">
    <property type="entry name" value="Bromodomain"/>
    <property type="match status" value="1"/>
</dbReference>
<evidence type="ECO:0000259" key="4">
    <source>
        <dbReference type="PROSITE" id="PS50014"/>
    </source>
</evidence>
<dbReference type="Pfam" id="PF00439">
    <property type="entry name" value="Bromodomain"/>
    <property type="match status" value="1"/>
</dbReference>
<dbReference type="PANTHER" id="PTHR22881:SF27">
    <property type="entry name" value="BROMODOMAIN CONTAINING 7_9"/>
    <property type="match status" value="1"/>
</dbReference>
<feature type="region of interest" description="Disordered" evidence="3">
    <location>
        <begin position="134"/>
        <end position="181"/>
    </location>
</feature>
<organism evidence="9">
    <name type="scientific">Rhodosorus marinus</name>
    <dbReference type="NCBI Taxonomy" id="101924"/>
    <lineage>
        <taxon>Eukaryota</taxon>
        <taxon>Rhodophyta</taxon>
        <taxon>Stylonematophyceae</taxon>
        <taxon>Stylonematales</taxon>
        <taxon>Stylonemataceae</taxon>
        <taxon>Rhodosorus</taxon>
    </lineage>
</organism>
<feature type="compositionally biased region" description="Polar residues" evidence="3">
    <location>
        <begin position="424"/>
        <end position="439"/>
    </location>
</feature>
<accession>A0A7S3E9V9</accession>
<dbReference type="EMBL" id="HBHW01011380">
    <property type="protein sequence ID" value="CAE0040794.1"/>
    <property type="molecule type" value="Transcribed_RNA"/>
</dbReference>
<name>A0A7S3E9V9_9RHOD</name>
<dbReference type="EMBL" id="HBHW01011379">
    <property type="protein sequence ID" value="CAE0040793.1"/>
    <property type="molecule type" value="Transcribed_RNA"/>
</dbReference>
<dbReference type="InterPro" id="IPR051831">
    <property type="entry name" value="Bromodomain_contain_prot"/>
</dbReference>
<keyword evidence="1 2" id="KW-0103">Bromodomain</keyword>
<evidence type="ECO:0000256" key="2">
    <source>
        <dbReference type="PROSITE-ProRule" id="PRU00035"/>
    </source>
</evidence>
<dbReference type="InterPro" id="IPR018359">
    <property type="entry name" value="Bromodomain_CS"/>
</dbReference>
<evidence type="ECO:0000313" key="6">
    <source>
        <dbReference type="EMBL" id="CAE0040792.1"/>
    </source>
</evidence>
<dbReference type="InterPro" id="IPR036427">
    <property type="entry name" value="Bromodomain-like_sf"/>
</dbReference>
<evidence type="ECO:0000313" key="5">
    <source>
        <dbReference type="EMBL" id="CAE0040790.1"/>
    </source>
</evidence>
<dbReference type="SMART" id="SM00297">
    <property type="entry name" value="BROMO"/>
    <property type="match status" value="1"/>
</dbReference>
<protein>
    <recommendedName>
        <fullName evidence="4">Bromo domain-containing protein</fullName>
    </recommendedName>
</protein>
<evidence type="ECO:0000313" key="9">
    <source>
        <dbReference type="EMBL" id="CAE0040795.1"/>
    </source>
</evidence>
<dbReference type="EMBL" id="HBHW01011381">
    <property type="protein sequence ID" value="CAE0040795.1"/>
    <property type="molecule type" value="Transcribed_RNA"/>
</dbReference>
<proteinExistence type="predicted"/>
<dbReference type="SUPFAM" id="SSF47370">
    <property type="entry name" value="Bromodomain"/>
    <property type="match status" value="1"/>
</dbReference>
<feature type="compositionally biased region" description="Polar residues" evidence="3">
    <location>
        <begin position="593"/>
        <end position="610"/>
    </location>
</feature>
<dbReference type="EMBL" id="HBHW01011378">
    <property type="protein sequence ID" value="CAE0040792.1"/>
    <property type="molecule type" value="Transcribed_RNA"/>
</dbReference>
<feature type="compositionally biased region" description="Basic and acidic residues" evidence="3">
    <location>
        <begin position="146"/>
        <end position="156"/>
    </location>
</feature>